<evidence type="ECO:0000256" key="1">
    <source>
        <dbReference type="SAM" id="MobiDB-lite"/>
    </source>
</evidence>
<name>A0A9P4WRW8_9PLEO</name>
<dbReference type="AlphaFoldDB" id="A0A9P4WRW8"/>
<feature type="chain" id="PRO_5040217707" evidence="2">
    <location>
        <begin position="18"/>
        <end position="117"/>
    </location>
</feature>
<reference evidence="3" key="1">
    <citation type="submission" date="2019-04" db="EMBL/GenBank/DDBJ databases">
        <title>Sequencing of skin fungus with MAO and IRED activity.</title>
        <authorList>
            <person name="Marsaioli A.J."/>
            <person name="Bonatto J.M.C."/>
            <person name="Reis Junior O."/>
        </authorList>
    </citation>
    <scope>NUCLEOTIDE SEQUENCE</scope>
    <source>
        <strain evidence="3">28M1</strain>
    </source>
</reference>
<proteinExistence type="predicted"/>
<dbReference type="EMBL" id="SWKV01000027">
    <property type="protein sequence ID" value="KAF3040041.1"/>
    <property type="molecule type" value="Genomic_DNA"/>
</dbReference>
<protein>
    <submittedName>
        <fullName evidence="3">Uncharacterized protein</fullName>
    </submittedName>
</protein>
<sequence>MKFWALLALAASVAVQAFPLEDYKAQLHTRDSDAEAKAIHKNGGKAVQSSGNGGRQIGPGLYILNLFQAWGDNDPDRDIQWDCVVTFDADEWDKWNKVYLPKLFTFPEDAEKKKDTT</sequence>
<feature type="signal peptide" evidence="2">
    <location>
        <begin position="1"/>
        <end position="17"/>
    </location>
</feature>
<dbReference type="OrthoDB" id="4540223at2759"/>
<keyword evidence="4" id="KW-1185">Reference proteome</keyword>
<keyword evidence="2" id="KW-0732">Signal</keyword>
<evidence type="ECO:0000313" key="4">
    <source>
        <dbReference type="Proteomes" id="UP000758155"/>
    </source>
</evidence>
<organism evidence="3 4">
    <name type="scientific">Didymella heteroderae</name>
    <dbReference type="NCBI Taxonomy" id="1769908"/>
    <lineage>
        <taxon>Eukaryota</taxon>
        <taxon>Fungi</taxon>
        <taxon>Dikarya</taxon>
        <taxon>Ascomycota</taxon>
        <taxon>Pezizomycotina</taxon>
        <taxon>Dothideomycetes</taxon>
        <taxon>Pleosporomycetidae</taxon>
        <taxon>Pleosporales</taxon>
        <taxon>Pleosporineae</taxon>
        <taxon>Didymellaceae</taxon>
        <taxon>Didymella</taxon>
    </lineage>
</organism>
<evidence type="ECO:0000256" key="2">
    <source>
        <dbReference type="SAM" id="SignalP"/>
    </source>
</evidence>
<dbReference type="Pfam" id="PF19287">
    <property type="entry name" value="DUF5910"/>
    <property type="match status" value="1"/>
</dbReference>
<dbReference type="Proteomes" id="UP000758155">
    <property type="component" value="Unassembled WGS sequence"/>
</dbReference>
<evidence type="ECO:0000313" key="3">
    <source>
        <dbReference type="EMBL" id="KAF3040041.1"/>
    </source>
</evidence>
<feature type="region of interest" description="Disordered" evidence="1">
    <location>
        <begin position="34"/>
        <end position="54"/>
    </location>
</feature>
<gene>
    <name evidence="3" type="ORF">E8E12_000334</name>
</gene>
<comment type="caution">
    <text evidence="3">The sequence shown here is derived from an EMBL/GenBank/DDBJ whole genome shotgun (WGS) entry which is preliminary data.</text>
</comment>
<accession>A0A9P4WRW8</accession>
<dbReference type="InterPro" id="IPR045564">
    <property type="entry name" value="DUF5910"/>
</dbReference>